<reference evidence="2 3" key="1">
    <citation type="submission" date="2018-07" db="EMBL/GenBank/DDBJ databases">
        <title>Genome sequencing of Moraxellaceae gen. HYN0046.</title>
        <authorList>
            <person name="Kim M."/>
            <person name="Yi H."/>
        </authorList>
    </citation>
    <scope>NUCLEOTIDE SEQUENCE [LARGE SCALE GENOMIC DNA]</scope>
    <source>
        <strain evidence="2 3">HYN0046</strain>
    </source>
</reference>
<keyword evidence="1" id="KW-0732">Signal</keyword>
<evidence type="ECO:0000313" key="3">
    <source>
        <dbReference type="Proteomes" id="UP000253940"/>
    </source>
</evidence>
<keyword evidence="3" id="KW-1185">Reference proteome</keyword>
<feature type="chain" id="PRO_5016700798" evidence="1">
    <location>
        <begin position="32"/>
        <end position="370"/>
    </location>
</feature>
<gene>
    <name evidence="2" type="ORF">HYN46_00935</name>
</gene>
<protein>
    <submittedName>
        <fullName evidence="2">Uncharacterized protein</fullName>
    </submittedName>
</protein>
<proteinExistence type="predicted"/>
<dbReference type="EMBL" id="CP031222">
    <property type="protein sequence ID" value="AXI01585.1"/>
    <property type="molecule type" value="Genomic_DNA"/>
</dbReference>
<name>A0A345P2S6_9GAMM</name>
<evidence type="ECO:0000313" key="2">
    <source>
        <dbReference type="EMBL" id="AXI01585.1"/>
    </source>
</evidence>
<dbReference type="KEGG" id="mbah:HYN46_00935"/>
<feature type="signal peptide" evidence="1">
    <location>
        <begin position="1"/>
        <end position="31"/>
    </location>
</feature>
<dbReference type="AlphaFoldDB" id="A0A345P2S6"/>
<dbReference type="RefSeq" id="WP_114897695.1">
    <property type="nucleotide sequence ID" value="NZ_CP031222.1"/>
</dbReference>
<dbReference type="Proteomes" id="UP000253940">
    <property type="component" value="Chromosome"/>
</dbReference>
<sequence length="370" mass="38514">MPTLIMRKLQQYLAQAILTTMLIPLSQSAWSKMTVMPDAEMSEATGQSLLNLTYVAPGASGNNNMVDGSTTANVGFYRVGLQATTSINTNIQSLQLGCGGVNGPGCDINLSNVSLTGLNPGSDGSYASSDATITNPYLEFAIKNPTSLSTREVEGFRIGAASILGRLSIGTNDDTTTTADDTGISSLSGNLTVNIINGKLNNIKIGGGLLTTTATIANYSSTQSLTRASTITLNGISATTGSLKLGGILPTISNLTLSNITLDSEPLSSVHNLALTNADGTATSDVYLSLQKTALKWQTISTGAFDAPAAQTGWWLSLPSITINNLNSNNEIDIPLLTALTGVFGTQVILPAFDLAQTPIQNCYGTLKFC</sequence>
<accession>A0A345P2S6</accession>
<organism evidence="2 3">
    <name type="scientific">Aquirhabdus parva</name>
    <dbReference type="NCBI Taxonomy" id="2283318"/>
    <lineage>
        <taxon>Bacteria</taxon>
        <taxon>Pseudomonadati</taxon>
        <taxon>Pseudomonadota</taxon>
        <taxon>Gammaproteobacteria</taxon>
        <taxon>Moraxellales</taxon>
        <taxon>Moraxellaceae</taxon>
        <taxon>Aquirhabdus</taxon>
    </lineage>
</organism>
<dbReference type="OrthoDB" id="6670668at2"/>
<evidence type="ECO:0000256" key="1">
    <source>
        <dbReference type="SAM" id="SignalP"/>
    </source>
</evidence>